<dbReference type="EMBL" id="JBHTIU010000073">
    <property type="protein sequence ID" value="MFD0871090.1"/>
    <property type="molecule type" value="Genomic_DNA"/>
</dbReference>
<sequence>MTWLRQLYRTYENNTEVIGEFQKKHNDQEFALIPVSHTTQQAQIEVSLDQDGNFVSAKVVDKNEASTVIPCTEASGSRTSAPVPHPLHDKLMYVAGDYLQYGGTAKKTNPHEDYLKQLKAWCDSEYAHPKVKSVYTYLCKGQLVKDLVEAKILYVDEKGRFIEKWSKELEEQYGFRPDIYRVVTSNQSDAFVRFAVNVIGEPESRLWRDKSVYESFIRYYESTLQVKDLCYISGEERPSTERHASRIRHAADMAKLISANDTSGFTFRGRFKQSKDAASISYEVSQKAHNALKWLVEKQGYTIDGKVFLVWGTDNHEVPDPYADTTSLHGIYDEVEQATVGDRAHQAYANQVSLAIAGYKHDLEYQPEVNMMILEAATPGRMAIVYYREMNKELFLERIEAWHKSCYWLHRYKKDENNQLLQFIGAPATRDIAFAAYGSKASDKIVKGLMERMLPSIVDERAIPLDIVRSAINRASNPVAMEGWEWEKTLSITCALVRKTYEKEGFEVGLDVTNDNRDYLFGRLLAIADVLERSSLDPDEKRATNAIRYMNAFAQRPQRTWTIIQSNLQPHQAKLGAKLKYFNSLLDEVGSMLKPEDFTDKPLSGLYLLGFYSQRHDLYKSKKEKEAEKEQTEAKGEI</sequence>
<gene>
    <name evidence="1" type="primary">cas8c</name>
    <name evidence="1" type="ORF">ACFQ03_18275</name>
</gene>
<name>A0ABW3DD05_9BACL</name>
<dbReference type="RefSeq" id="WP_379289977.1">
    <property type="nucleotide sequence ID" value="NZ_JBHTIU010000073.1"/>
</dbReference>
<protein>
    <submittedName>
        <fullName evidence="1">Type I-C CRISPR-associated protein Cas8c/Csd1</fullName>
    </submittedName>
</protein>
<accession>A0ABW3DD05</accession>
<dbReference type="InterPro" id="IPR010144">
    <property type="entry name" value="CRISPR-assoc_prot_Csd1-typ"/>
</dbReference>
<dbReference type="Pfam" id="PF09709">
    <property type="entry name" value="Cas_Csd1"/>
    <property type="match status" value="1"/>
</dbReference>
<evidence type="ECO:0000313" key="2">
    <source>
        <dbReference type="Proteomes" id="UP001597120"/>
    </source>
</evidence>
<reference evidence="2" key="1">
    <citation type="journal article" date="2019" name="Int. J. Syst. Evol. Microbiol.">
        <title>The Global Catalogue of Microorganisms (GCM) 10K type strain sequencing project: providing services to taxonomists for standard genome sequencing and annotation.</title>
        <authorList>
            <consortium name="The Broad Institute Genomics Platform"/>
            <consortium name="The Broad Institute Genome Sequencing Center for Infectious Disease"/>
            <person name="Wu L."/>
            <person name="Ma J."/>
        </authorList>
    </citation>
    <scope>NUCLEOTIDE SEQUENCE [LARGE SCALE GENOMIC DNA]</scope>
    <source>
        <strain evidence="2">CCUG 57263</strain>
    </source>
</reference>
<dbReference type="CDD" id="cd09757">
    <property type="entry name" value="Cas8c_I-C"/>
    <property type="match status" value="1"/>
</dbReference>
<evidence type="ECO:0000313" key="1">
    <source>
        <dbReference type="EMBL" id="MFD0871090.1"/>
    </source>
</evidence>
<dbReference type="NCBIfam" id="TIGR01863">
    <property type="entry name" value="cas_Csd1"/>
    <property type="match status" value="1"/>
</dbReference>
<proteinExistence type="predicted"/>
<dbReference type="Proteomes" id="UP001597120">
    <property type="component" value="Unassembled WGS sequence"/>
</dbReference>
<comment type="caution">
    <text evidence="1">The sequence shown here is derived from an EMBL/GenBank/DDBJ whole genome shotgun (WGS) entry which is preliminary data.</text>
</comment>
<keyword evidence="2" id="KW-1185">Reference proteome</keyword>
<organism evidence="1 2">
    <name type="scientific">Paenibacillus residui</name>
    <dbReference type="NCBI Taxonomy" id="629724"/>
    <lineage>
        <taxon>Bacteria</taxon>
        <taxon>Bacillati</taxon>
        <taxon>Bacillota</taxon>
        <taxon>Bacilli</taxon>
        <taxon>Bacillales</taxon>
        <taxon>Paenibacillaceae</taxon>
        <taxon>Paenibacillus</taxon>
    </lineage>
</organism>